<accession>A0A6J4N6Y3</accession>
<feature type="region of interest" description="Disordered" evidence="1">
    <location>
        <begin position="26"/>
        <end position="64"/>
    </location>
</feature>
<dbReference type="AlphaFoldDB" id="A0A6J4N6Y3"/>
<protein>
    <submittedName>
        <fullName evidence="2">Uncharacterized protein</fullName>
    </submittedName>
</protein>
<sequence length="64" mass="6817">MNRKPGRRPRASATTLAVLVRAANLGAGLQRPQSPPAREGQGPEQVVRTGMTAGPRPVYLGEIR</sequence>
<name>A0A6J4N6Y3_9BACT</name>
<reference evidence="2" key="1">
    <citation type="submission" date="2020-02" db="EMBL/GenBank/DDBJ databases">
        <authorList>
            <person name="Meier V. D."/>
        </authorList>
    </citation>
    <scope>NUCLEOTIDE SEQUENCE</scope>
    <source>
        <strain evidence="2">AVDCRST_MAG64</strain>
    </source>
</reference>
<organism evidence="2">
    <name type="scientific">uncultured Phycisphaerae bacterium</name>
    <dbReference type="NCBI Taxonomy" id="904963"/>
    <lineage>
        <taxon>Bacteria</taxon>
        <taxon>Pseudomonadati</taxon>
        <taxon>Planctomycetota</taxon>
        <taxon>Phycisphaerae</taxon>
        <taxon>environmental samples</taxon>
    </lineage>
</organism>
<gene>
    <name evidence="2" type="ORF">AVDCRST_MAG64-222</name>
</gene>
<dbReference type="EMBL" id="CADCUQ010000057">
    <property type="protein sequence ID" value="CAA9374752.1"/>
    <property type="molecule type" value="Genomic_DNA"/>
</dbReference>
<evidence type="ECO:0000256" key="1">
    <source>
        <dbReference type="SAM" id="MobiDB-lite"/>
    </source>
</evidence>
<evidence type="ECO:0000313" key="2">
    <source>
        <dbReference type="EMBL" id="CAA9374752.1"/>
    </source>
</evidence>
<proteinExistence type="predicted"/>